<evidence type="ECO:0000313" key="3">
    <source>
        <dbReference type="Proteomes" id="UP000198356"/>
    </source>
</evidence>
<feature type="chain" id="PRO_5012737603" evidence="1">
    <location>
        <begin position="17"/>
        <end position="177"/>
    </location>
</feature>
<gene>
    <name evidence="2" type="ORF">SAMN05421770_101511</name>
</gene>
<accession>A0A239DKV4</accession>
<keyword evidence="1" id="KW-0732">Signal</keyword>
<dbReference type="OrthoDB" id="123321at2"/>
<sequence>MRWVLCLFVLAIPASAQVTRVPTGLKPRLSLGVFTITCTPTTASLALVSGGVSAASPTIAITSTWAGISLIANMNLYAYFTSSTQALSSTTPAGYYIASSQIKGQMPTGSPTSYTAFTQTGPFGGAGASLQLFAANNFLSLGGSRTDNLTLEIDLSSTPQMPANTFTGVMYLQAQAF</sequence>
<name>A0A239DKV4_9BACT</name>
<dbReference type="EMBL" id="FZOU01000001">
    <property type="protein sequence ID" value="SNS32681.1"/>
    <property type="molecule type" value="Genomic_DNA"/>
</dbReference>
<keyword evidence="3" id="KW-1185">Reference proteome</keyword>
<reference evidence="2 3" key="1">
    <citation type="submission" date="2017-06" db="EMBL/GenBank/DDBJ databases">
        <authorList>
            <person name="Kim H.J."/>
            <person name="Triplett B.A."/>
        </authorList>
    </citation>
    <scope>NUCLEOTIDE SEQUENCE [LARGE SCALE GENOMIC DNA]</scope>
    <source>
        <strain evidence="2 3">DSM 18704</strain>
    </source>
</reference>
<proteinExistence type="predicted"/>
<evidence type="ECO:0000256" key="1">
    <source>
        <dbReference type="SAM" id="SignalP"/>
    </source>
</evidence>
<dbReference type="Proteomes" id="UP000198356">
    <property type="component" value="Unassembled WGS sequence"/>
</dbReference>
<dbReference type="RefSeq" id="WP_089406799.1">
    <property type="nucleotide sequence ID" value="NZ_FZOU01000001.1"/>
</dbReference>
<dbReference type="AlphaFoldDB" id="A0A239DKV4"/>
<protein>
    <submittedName>
        <fullName evidence="2">Uncharacterized protein</fullName>
    </submittedName>
</protein>
<feature type="signal peptide" evidence="1">
    <location>
        <begin position="1"/>
        <end position="16"/>
    </location>
</feature>
<evidence type="ECO:0000313" key="2">
    <source>
        <dbReference type="EMBL" id="SNS32681.1"/>
    </source>
</evidence>
<organism evidence="2 3">
    <name type="scientific">Granulicella rosea</name>
    <dbReference type="NCBI Taxonomy" id="474952"/>
    <lineage>
        <taxon>Bacteria</taxon>
        <taxon>Pseudomonadati</taxon>
        <taxon>Acidobacteriota</taxon>
        <taxon>Terriglobia</taxon>
        <taxon>Terriglobales</taxon>
        <taxon>Acidobacteriaceae</taxon>
        <taxon>Granulicella</taxon>
    </lineage>
</organism>